<evidence type="ECO:0000313" key="1">
    <source>
        <dbReference type="EMBL" id="MPM28576.1"/>
    </source>
</evidence>
<name>A0A644YJA6_9ZZZZ</name>
<protein>
    <submittedName>
        <fullName evidence="1">Uncharacterized protein</fullName>
    </submittedName>
</protein>
<dbReference type="EMBL" id="VSSQ01005291">
    <property type="protein sequence ID" value="MPM28576.1"/>
    <property type="molecule type" value="Genomic_DNA"/>
</dbReference>
<comment type="caution">
    <text evidence="1">The sequence shown here is derived from an EMBL/GenBank/DDBJ whole genome shotgun (WGS) entry which is preliminary data.</text>
</comment>
<dbReference type="AlphaFoldDB" id="A0A644YJA6"/>
<reference evidence="1" key="1">
    <citation type="submission" date="2019-08" db="EMBL/GenBank/DDBJ databases">
        <authorList>
            <person name="Kucharzyk K."/>
            <person name="Murdoch R.W."/>
            <person name="Higgins S."/>
            <person name="Loffler F."/>
        </authorList>
    </citation>
    <scope>NUCLEOTIDE SEQUENCE</scope>
</reference>
<proteinExistence type="predicted"/>
<organism evidence="1">
    <name type="scientific">bioreactor metagenome</name>
    <dbReference type="NCBI Taxonomy" id="1076179"/>
    <lineage>
        <taxon>unclassified sequences</taxon>
        <taxon>metagenomes</taxon>
        <taxon>ecological metagenomes</taxon>
    </lineage>
</organism>
<sequence>MPFEFDDAMRIQTHTERHRKIFLYERGSQFDLLRRVPTTYIWGSPVPDEILERHGLVRRPCGEDGPTYKDVLIYLKDYKLGEVDRAFVAELARVKEVMSWRE</sequence>
<gene>
    <name evidence="1" type="ORF">SDC9_75102</name>
</gene>
<accession>A0A644YJA6</accession>